<dbReference type="EMBL" id="CAJVPK010000216">
    <property type="protein sequence ID" value="CAG8475794.1"/>
    <property type="molecule type" value="Genomic_DNA"/>
</dbReference>
<dbReference type="OrthoDB" id="10329204at2759"/>
<dbReference type="Proteomes" id="UP000789706">
    <property type="component" value="Unassembled WGS sequence"/>
</dbReference>
<evidence type="ECO:0000313" key="1">
    <source>
        <dbReference type="EMBL" id="CAG8475794.1"/>
    </source>
</evidence>
<reference evidence="1" key="1">
    <citation type="submission" date="2021-06" db="EMBL/GenBank/DDBJ databases">
        <authorList>
            <person name="Kallberg Y."/>
            <person name="Tangrot J."/>
            <person name="Rosling A."/>
        </authorList>
    </citation>
    <scope>NUCLEOTIDE SEQUENCE</scope>
    <source>
        <strain evidence="1">AZ414A</strain>
    </source>
</reference>
<accession>A0A9N8W8F2</accession>
<organism evidence="1 2">
    <name type="scientific">Diversispora eburnea</name>
    <dbReference type="NCBI Taxonomy" id="1213867"/>
    <lineage>
        <taxon>Eukaryota</taxon>
        <taxon>Fungi</taxon>
        <taxon>Fungi incertae sedis</taxon>
        <taxon>Mucoromycota</taxon>
        <taxon>Glomeromycotina</taxon>
        <taxon>Glomeromycetes</taxon>
        <taxon>Diversisporales</taxon>
        <taxon>Diversisporaceae</taxon>
        <taxon>Diversispora</taxon>
    </lineage>
</organism>
<evidence type="ECO:0000313" key="2">
    <source>
        <dbReference type="Proteomes" id="UP000789706"/>
    </source>
</evidence>
<keyword evidence="2" id="KW-1185">Reference proteome</keyword>
<gene>
    <name evidence="1" type="ORF">DEBURN_LOCUS3393</name>
</gene>
<dbReference type="AlphaFoldDB" id="A0A9N8W8F2"/>
<name>A0A9N8W8F2_9GLOM</name>
<proteinExistence type="predicted"/>
<sequence length="150" mass="17774">MEYRDIKPRYKILKELLDKYKTSSKRIYQIWRGEEAKKVTWDQPIPQFFNENNINFSEISMVISPETNSNLHFNKDDTINTFQNKVSPEIDSNLHINKMILKNLEKKKRMKSKLTQIPSAHISDTYQPFKKEIEDAEKILSQSGYKTNST</sequence>
<protein>
    <submittedName>
        <fullName evidence="1">575_t:CDS:1</fullName>
    </submittedName>
</protein>
<comment type="caution">
    <text evidence="1">The sequence shown here is derived from an EMBL/GenBank/DDBJ whole genome shotgun (WGS) entry which is preliminary data.</text>
</comment>